<name>A0A401GZK8_9APHY</name>
<dbReference type="Pfam" id="PF07859">
    <property type="entry name" value="Abhydrolase_3"/>
    <property type="match status" value="1"/>
</dbReference>
<evidence type="ECO:0000259" key="2">
    <source>
        <dbReference type="Pfam" id="PF07859"/>
    </source>
</evidence>
<proteinExistence type="predicted"/>
<dbReference type="PANTHER" id="PTHR48081:SF26">
    <property type="entry name" value="ALPHA_BETA HYDROLASE FOLD-3 DOMAIN-CONTAINING PROTEIN"/>
    <property type="match status" value="1"/>
</dbReference>
<dbReference type="PANTHER" id="PTHR48081">
    <property type="entry name" value="AB HYDROLASE SUPERFAMILY PROTEIN C4A8.06C"/>
    <property type="match status" value="1"/>
</dbReference>
<dbReference type="InParanoid" id="A0A401GZK8"/>
<dbReference type="GO" id="GO:0016787">
    <property type="term" value="F:hydrolase activity"/>
    <property type="evidence" value="ECO:0007669"/>
    <property type="project" value="UniProtKB-KW"/>
</dbReference>
<dbReference type="InterPro" id="IPR029058">
    <property type="entry name" value="AB_hydrolase_fold"/>
</dbReference>
<protein>
    <recommendedName>
        <fullName evidence="2">Alpha/beta hydrolase fold-3 domain-containing protein</fullName>
    </recommendedName>
</protein>
<reference evidence="3 4" key="1">
    <citation type="journal article" date="2018" name="Sci. Rep.">
        <title>Genome sequence of the cauliflower mushroom Sparassis crispa (Hanabiratake) and its association with beneficial usage.</title>
        <authorList>
            <person name="Kiyama R."/>
            <person name="Furutani Y."/>
            <person name="Kawaguchi K."/>
            <person name="Nakanishi T."/>
        </authorList>
    </citation>
    <scope>NUCLEOTIDE SEQUENCE [LARGE SCALE GENOMIC DNA]</scope>
</reference>
<dbReference type="AlphaFoldDB" id="A0A401GZK8"/>
<sequence length="408" mass="45624">MVYWLQNEPWKTLYTSYASAKYYLIDAPLRTIFYAPSFLRPRPSWSFQKCMIVPQAKQWSAFGDVVEHVGNIRTWPTHRAIPDDATVAGVWVDPAPALLTEELLSWARAGSVDLVRIPGYWITTDGAGTDAHAAPGEKVIYYLHGGGYISESAHPSEFMSTIPRAILRRSLASRAFSVEFRLTNMNPLVPPEERNPFPAALLDALAGYAYLVDTLGFRPEDIIVVGDSAGGHLALSLARYIAQNTAHLRTTLEAFRQRDSAAPPDYHLILLSPWADMGMSHYYHGGSEREFYYDFLGDPHEGLLAEVTRVLTAPLGADAVEHNPYLSPASRNVQASFSGFPRTFIAVGDAERLYDQVVTLRDKIRADIGEEKVGWFVGRDAVHDYLLFPFEAEQTAETLNAIEKWLKE</sequence>
<gene>
    <name evidence="3" type="ORF">SCP_1102650</name>
</gene>
<dbReference type="GeneID" id="38784505"/>
<dbReference type="InterPro" id="IPR013094">
    <property type="entry name" value="AB_hydrolase_3"/>
</dbReference>
<dbReference type="SUPFAM" id="SSF53474">
    <property type="entry name" value="alpha/beta-Hydrolases"/>
    <property type="match status" value="1"/>
</dbReference>
<accession>A0A401GZK8</accession>
<dbReference type="Proteomes" id="UP000287166">
    <property type="component" value="Unassembled WGS sequence"/>
</dbReference>
<comment type="caution">
    <text evidence="3">The sequence shown here is derived from an EMBL/GenBank/DDBJ whole genome shotgun (WGS) entry which is preliminary data.</text>
</comment>
<keyword evidence="4" id="KW-1185">Reference proteome</keyword>
<dbReference type="InterPro" id="IPR050300">
    <property type="entry name" value="GDXG_lipolytic_enzyme"/>
</dbReference>
<dbReference type="Gene3D" id="3.40.50.1820">
    <property type="entry name" value="alpha/beta hydrolase"/>
    <property type="match status" value="1"/>
</dbReference>
<keyword evidence="1" id="KW-0378">Hydrolase</keyword>
<evidence type="ECO:0000256" key="1">
    <source>
        <dbReference type="ARBA" id="ARBA00022801"/>
    </source>
</evidence>
<organism evidence="3 4">
    <name type="scientific">Sparassis crispa</name>
    <dbReference type="NCBI Taxonomy" id="139825"/>
    <lineage>
        <taxon>Eukaryota</taxon>
        <taxon>Fungi</taxon>
        <taxon>Dikarya</taxon>
        <taxon>Basidiomycota</taxon>
        <taxon>Agaricomycotina</taxon>
        <taxon>Agaricomycetes</taxon>
        <taxon>Polyporales</taxon>
        <taxon>Sparassidaceae</taxon>
        <taxon>Sparassis</taxon>
    </lineage>
</organism>
<dbReference type="OrthoDB" id="2152029at2759"/>
<evidence type="ECO:0000313" key="4">
    <source>
        <dbReference type="Proteomes" id="UP000287166"/>
    </source>
</evidence>
<dbReference type="EMBL" id="BFAD01000011">
    <property type="protein sequence ID" value="GBE87588.1"/>
    <property type="molecule type" value="Genomic_DNA"/>
</dbReference>
<dbReference type="STRING" id="139825.A0A401GZK8"/>
<feature type="domain" description="Alpha/beta hydrolase fold-3" evidence="2">
    <location>
        <begin position="141"/>
        <end position="386"/>
    </location>
</feature>
<evidence type="ECO:0000313" key="3">
    <source>
        <dbReference type="EMBL" id="GBE87588.1"/>
    </source>
</evidence>
<dbReference type="RefSeq" id="XP_027618501.1">
    <property type="nucleotide sequence ID" value="XM_027762700.1"/>
</dbReference>